<name>A0A2T3ITS4_9GAMM</name>
<proteinExistence type="predicted"/>
<dbReference type="SMART" id="SM01126">
    <property type="entry name" value="DDE_Tnp_IS1595"/>
    <property type="match status" value="1"/>
</dbReference>
<dbReference type="InterPro" id="IPR024445">
    <property type="entry name" value="Tnp_ISXO2-like"/>
</dbReference>
<dbReference type="Pfam" id="PF03811">
    <property type="entry name" value="Zn_ribbon_InsA"/>
    <property type="match status" value="1"/>
</dbReference>
<dbReference type="InterPro" id="IPR051354">
    <property type="entry name" value="Transposase_27_IS1"/>
</dbReference>
<dbReference type="EMBL" id="PYMH01000013">
    <property type="protein sequence ID" value="PSU31748.1"/>
    <property type="molecule type" value="Genomic_DNA"/>
</dbReference>
<dbReference type="Proteomes" id="UP000241222">
    <property type="component" value="Unassembled WGS sequence"/>
</dbReference>
<sequence length="312" mass="36174">MDSITFKTIQDSIKNLSYVQLKRLKHQADEQLAKDEVGQAVAEREETISACPHCQSESYLRWGVTNQGKQRYRCKDCRKTFSSLTGTALYRMRKPEKWMEYTNCLWLSNSLRNIANKLNINLKTAFEWRHRLLKSPCNHKATELLGIIEADEAFLPQSFKGSRQMPREPRKRGGGNTPKVPILLALDRGGSISHHVLERNTTDELGAALKPLLSPDSVLCTDGNLSYKTIVKELNINIDHKRLVALDNKRVIEGIYHIQTLNNFMMRWKSWMVRFKGVGTAYLEHYIAWFRFMEQKKATKTCCWIQEAFYKV</sequence>
<dbReference type="Pfam" id="PF12762">
    <property type="entry name" value="DDE_Tnp_IS1595"/>
    <property type="match status" value="1"/>
</dbReference>
<evidence type="ECO:0000259" key="1">
    <source>
        <dbReference type="SMART" id="SM01126"/>
    </source>
</evidence>
<gene>
    <name evidence="2" type="ORF">C9I99_21425</name>
</gene>
<dbReference type="OrthoDB" id="5896883at2"/>
<protein>
    <submittedName>
        <fullName evidence="2">IS1595 family transposase</fullName>
    </submittedName>
</protein>
<dbReference type="PANTHER" id="PTHR33293:SF1">
    <property type="entry name" value="INSERTION ELEMENT IS1 1 PROTEIN INSB-RELATED"/>
    <property type="match status" value="1"/>
</dbReference>
<dbReference type="GO" id="GO:0006313">
    <property type="term" value="P:DNA transposition"/>
    <property type="evidence" value="ECO:0007669"/>
    <property type="project" value="InterPro"/>
</dbReference>
<comment type="caution">
    <text evidence="2">The sequence shown here is derived from an EMBL/GenBank/DDBJ whole genome shotgun (WGS) entry which is preliminary data.</text>
</comment>
<feature type="domain" description="ISXO2-like transposase" evidence="1">
    <location>
        <begin position="143"/>
        <end position="295"/>
    </location>
</feature>
<dbReference type="PANTHER" id="PTHR33293">
    <property type="entry name" value="INSERTION ELEMENT IS1 1 PROTEIN INSB-RELATED"/>
    <property type="match status" value="1"/>
</dbReference>
<reference evidence="2 3" key="1">
    <citation type="submission" date="2018-03" db="EMBL/GenBank/DDBJ databases">
        <title>Whole genome sequencing of Histamine producing bacteria.</title>
        <authorList>
            <person name="Butler K."/>
        </authorList>
    </citation>
    <scope>NUCLEOTIDE SEQUENCE [LARGE SCALE GENOMIC DNA]</scope>
    <source>
        <strain evidence="2 3">JCM 13586</strain>
    </source>
</reference>
<dbReference type="AlphaFoldDB" id="A0A2T3ITS4"/>
<evidence type="ECO:0000313" key="3">
    <source>
        <dbReference type="Proteomes" id="UP000241222"/>
    </source>
</evidence>
<organism evidence="2 3">
    <name type="scientific">Photobacterium lutimaris</name>
    <dbReference type="NCBI Taxonomy" id="388278"/>
    <lineage>
        <taxon>Bacteria</taxon>
        <taxon>Pseudomonadati</taxon>
        <taxon>Pseudomonadota</taxon>
        <taxon>Gammaproteobacteria</taxon>
        <taxon>Vibrionales</taxon>
        <taxon>Vibrionaceae</taxon>
        <taxon>Photobacterium</taxon>
    </lineage>
</organism>
<accession>A0A2T3ITS4</accession>
<dbReference type="InterPro" id="IPR003220">
    <property type="entry name" value="InsA_N_dom_Znf"/>
</dbReference>
<dbReference type="RefSeq" id="WP_107350879.1">
    <property type="nucleotide sequence ID" value="NZ_PYMH01000013.1"/>
</dbReference>
<evidence type="ECO:0000313" key="2">
    <source>
        <dbReference type="EMBL" id="PSU31748.1"/>
    </source>
</evidence>
<dbReference type="NCBIfam" id="NF033547">
    <property type="entry name" value="transpos_IS1595"/>
    <property type="match status" value="1"/>
</dbReference>
<keyword evidence="3" id="KW-1185">Reference proteome</keyword>